<feature type="transmembrane region" description="Helical" evidence="1">
    <location>
        <begin position="7"/>
        <end position="28"/>
    </location>
</feature>
<keyword evidence="1" id="KW-0812">Transmembrane</keyword>
<protein>
    <recommendedName>
        <fullName evidence="4">Integral membrane protein</fullName>
    </recommendedName>
</protein>
<feature type="transmembrane region" description="Helical" evidence="1">
    <location>
        <begin position="34"/>
        <end position="60"/>
    </location>
</feature>
<gene>
    <name evidence="2" type="ORF">LRS13_08095</name>
</gene>
<dbReference type="RefSeq" id="WP_353865924.1">
    <property type="nucleotide sequence ID" value="NZ_CP088295.1"/>
</dbReference>
<organism evidence="2 3">
    <name type="scientific">Svornostia abyssi</name>
    <dbReference type="NCBI Taxonomy" id="2898438"/>
    <lineage>
        <taxon>Bacteria</taxon>
        <taxon>Bacillati</taxon>
        <taxon>Actinomycetota</taxon>
        <taxon>Thermoleophilia</taxon>
        <taxon>Solirubrobacterales</taxon>
        <taxon>Baekduiaceae</taxon>
        <taxon>Svornostia</taxon>
    </lineage>
</organism>
<proteinExistence type="predicted"/>
<name>A0ABY5PLB0_9ACTN</name>
<evidence type="ECO:0000256" key="1">
    <source>
        <dbReference type="SAM" id="Phobius"/>
    </source>
</evidence>
<reference evidence="3" key="1">
    <citation type="submission" date="2021-11" db="EMBL/GenBank/DDBJ databases">
        <title>Cultivation dependent microbiological survey of springs from the worlds oldest radium mine currently devoted to the extraction of radon-saturated water.</title>
        <authorList>
            <person name="Kapinusova G."/>
            <person name="Smrhova T."/>
            <person name="Strejcek M."/>
            <person name="Suman J."/>
            <person name="Jani K."/>
            <person name="Pajer P."/>
            <person name="Uhlik O."/>
        </authorList>
    </citation>
    <scope>NUCLEOTIDE SEQUENCE [LARGE SCALE GENOMIC DNA]</scope>
    <source>
        <strain evidence="3">J379</strain>
    </source>
</reference>
<accession>A0ABY5PLB0</accession>
<sequence length="147" mass="15613">MSTLAEIMAWLVAGSNAVAAVVGAWQWWRVTPAPSFWFIARAAQALAIAQALVAGGLALAGFEPGNWLYWLYALLPVLVGFIAEGVRIASAEEVLEQRGLPDAQAMGELDERGQRSVVIAIMRRELGVAAIAAGVVAFLALRAIVEI</sequence>
<keyword evidence="3" id="KW-1185">Reference proteome</keyword>
<evidence type="ECO:0000313" key="2">
    <source>
        <dbReference type="EMBL" id="UUY05468.1"/>
    </source>
</evidence>
<evidence type="ECO:0000313" key="3">
    <source>
        <dbReference type="Proteomes" id="UP001058860"/>
    </source>
</evidence>
<keyword evidence="1" id="KW-1133">Transmembrane helix</keyword>
<feature type="transmembrane region" description="Helical" evidence="1">
    <location>
        <begin position="126"/>
        <end position="145"/>
    </location>
</feature>
<dbReference type="Proteomes" id="UP001058860">
    <property type="component" value="Chromosome"/>
</dbReference>
<feature type="transmembrane region" description="Helical" evidence="1">
    <location>
        <begin position="67"/>
        <end position="89"/>
    </location>
</feature>
<evidence type="ECO:0008006" key="4">
    <source>
        <dbReference type="Google" id="ProtNLM"/>
    </source>
</evidence>
<keyword evidence="1" id="KW-0472">Membrane</keyword>
<dbReference type="EMBL" id="CP088295">
    <property type="protein sequence ID" value="UUY05468.1"/>
    <property type="molecule type" value="Genomic_DNA"/>
</dbReference>